<accession>A0ACC1TBE7</accession>
<keyword evidence="2" id="KW-1185">Reference proteome</keyword>
<dbReference type="EMBL" id="JANHOG010000168">
    <property type="protein sequence ID" value="KAJ3557317.1"/>
    <property type="molecule type" value="Genomic_DNA"/>
</dbReference>
<gene>
    <name evidence="1" type="ORF">NM688_g1539</name>
</gene>
<evidence type="ECO:0000313" key="1">
    <source>
        <dbReference type="EMBL" id="KAJ3557317.1"/>
    </source>
</evidence>
<name>A0ACC1TBE7_9APHY</name>
<reference evidence="1" key="1">
    <citation type="submission" date="2022-07" db="EMBL/GenBank/DDBJ databases">
        <title>Genome Sequence of Phlebia brevispora.</title>
        <authorList>
            <person name="Buettner E."/>
        </authorList>
    </citation>
    <scope>NUCLEOTIDE SEQUENCE</scope>
    <source>
        <strain evidence="1">MPL23</strain>
    </source>
</reference>
<organism evidence="1 2">
    <name type="scientific">Phlebia brevispora</name>
    <dbReference type="NCBI Taxonomy" id="194682"/>
    <lineage>
        <taxon>Eukaryota</taxon>
        <taxon>Fungi</taxon>
        <taxon>Dikarya</taxon>
        <taxon>Basidiomycota</taxon>
        <taxon>Agaricomycotina</taxon>
        <taxon>Agaricomycetes</taxon>
        <taxon>Polyporales</taxon>
        <taxon>Meruliaceae</taxon>
        <taxon>Phlebia</taxon>
    </lineage>
</organism>
<evidence type="ECO:0000313" key="2">
    <source>
        <dbReference type="Proteomes" id="UP001148662"/>
    </source>
</evidence>
<sequence length="1061" mass="117174">MAFPIPQHLPRKKDQDVSTKLLSKMSETTFKSLTRELASSWVAELDVAISQTKARINERIQADYAAFEKQFSSSKSVQERLASLSTNVDQLSAELSDPKTGLIPNLILNLTRHAALAQDATDAHVEQEVVSYLAQCRNGLQNLAQLVQEGRLPDAMRACGELDTLLDSPPSTLRGTDLHKDFQRTFRASKDRTDEQLNDAYSRSIVVNASEIVVRTSVQVRASQTILPIQSVVSSLALTSLNSLISTLRRNLTTHYVTRLLQQSTRVDVSSLDTPIGGKEHRLTAVPTSPPLDTQTSHITNLSTILDFLNQHLFPNLPATVGFPLSLSKPITSAVLNDLLVASLPSSVSGLPTFLELMDHAIKFEQDYIGGVLGDAHTDKDIKKWAGSVAAHYERKRRVDILERTRTLVLRPDDESTSFRITVTIANAAPKVDTSAERERASSPEDLAWGFEEDKEDATVDEDSWGFSDEEDKPKPDTTAEPAAEEQQQETKEEDAWGWNDDEGQSAPADGGESSDWDDPWDEPQQKTSSPSKPKTASRLEKLSNKGKLAKEVPPPSMHSPVPVPPPPPTPAMMSSGQRKSVPNQARVEQESYMVSGRAKELLTLLENVLHEASELASSAVLAPYAATNSSQIGNILYQASTQVLDLHRALYPVAAASILSGSPKWSMYYSNDCLWLSEQVTAVASRTSIPSITRDKLREAGEVYKLLADSWYDDTVSGQERRINATLDKAEGFIGTTDQDRFDECEAAVNSVLQNIRRVAQQCKTVLTKSKYYQAIGSIINTALGRILGDILALPDITEVESHKLSELCRILNALEGLFVEGPEQPSFVVAYVPLWLKYSYLSELLEASIADISYLFEEGALVDFEIGELVNLIKALFADTPLRTNTINKLMQGHPPVVSYEDPLRWQDGGIFIMAEISSSLETFEASFKEAVMAKRLSVSTMKEVTNIALKNMEHDTHLVSLLYRTHKTLTPTSKIHSLYVFDSLSRAARHQVEKQGLSADLNSEHGNCATFLLKVEGVLDGLFQDMVASGSEPKLYVVAMMHARPASVYYSQYNAQRL</sequence>
<proteinExistence type="predicted"/>
<protein>
    <submittedName>
        <fullName evidence="1">Uncharacterized protein</fullName>
    </submittedName>
</protein>
<comment type="caution">
    <text evidence="1">The sequence shown here is derived from an EMBL/GenBank/DDBJ whole genome shotgun (WGS) entry which is preliminary data.</text>
</comment>
<dbReference type="Proteomes" id="UP001148662">
    <property type="component" value="Unassembled WGS sequence"/>
</dbReference>